<evidence type="ECO:0000313" key="1">
    <source>
        <dbReference type="EMBL" id="QDU34194.1"/>
    </source>
</evidence>
<dbReference type="AlphaFoldDB" id="A0A517YVE3"/>
<proteinExistence type="predicted"/>
<keyword evidence="2" id="KW-1185">Reference proteome</keyword>
<gene>
    <name evidence="1" type="ORF">KS4_22570</name>
</gene>
<accession>A0A517YVE3</accession>
<dbReference type="Proteomes" id="UP000317369">
    <property type="component" value="Chromosome"/>
</dbReference>
<dbReference type="KEGG" id="pcor:KS4_22570"/>
<dbReference type="EMBL" id="CP036425">
    <property type="protein sequence ID" value="QDU34194.1"/>
    <property type="molecule type" value="Genomic_DNA"/>
</dbReference>
<evidence type="ECO:0000313" key="2">
    <source>
        <dbReference type="Proteomes" id="UP000317369"/>
    </source>
</evidence>
<protein>
    <submittedName>
        <fullName evidence="1">Uncharacterized protein</fullName>
    </submittedName>
</protein>
<organism evidence="1 2">
    <name type="scientific">Poriferisphaera corsica</name>
    <dbReference type="NCBI Taxonomy" id="2528020"/>
    <lineage>
        <taxon>Bacteria</taxon>
        <taxon>Pseudomonadati</taxon>
        <taxon>Planctomycetota</taxon>
        <taxon>Phycisphaerae</taxon>
        <taxon>Phycisphaerales</taxon>
        <taxon>Phycisphaeraceae</taxon>
        <taxon>Poriferisphaera</taxon>
    </lineage>
</organism>
<dbReference type="RefSeq" id="WP_145077842.1">
    <property type="nucleotide sequence ID" value="NZ_CP036425.1"/>
</dbReference>
<name>A0A517YVE3_9BACT</name>
<reference evidence="1 2" key="1">
    <citation type="submission" date="2019-02" db="EMBL/GenBank/DDBJ databases">
        <title>Deep-cultivation of Planctomycetes and their phenomic and genomic characterization uncovers novel biology.</title>
        <authorList>
            <person name="Wiegand S."/>
            <person name="Jogler M."/>
            <person name="Boedeker C."/>
            <person name="Pinto D."/>
            <person name="Vollmers J."/>
            <person name="Rivas-Marin E."/>
            <person name="Kohn T."/>
            <person name="Peeters S.H."/>
            <person name="Heuer A."/>
            <person name="Rast P."/>
            <person name="Oberbeckmann S."/>
            <person name="Bunk B."/>
            <person name="Jeske O."/>
            <person name="Meyerdierks A."/>
            <person name="Storesund J.E."/>
            <person name="Kallscheuer N."/>
            <person name="Luecker S."/>
            <person name="Lage O.M."/>
            <person name="Pohl T."/>
            <person name="Merkel B.J."/>
            <person name="Hornburger P."/>
            <person name="Mueller R.-W."/>
            <person name="Bruemmer F."/>
            <person name="Labrenz M."/>
            <person name="Spormann A.M."/>
            <person name="Op den Camp H."/>
            <person name="Overmann J."/>
            <person name="Amann R."/>
            <person name="Jetten M.S.M."/>
            <person name="Mascher T."/>
            <person name="Medema M.H."/>
            <person name="Devos D.P."/>
            <person name="Kaster A.-K."/>
            <person name="Ovreas L."/>
            <person name="Rohde M."/>
            <person name="Galperin M.Y."/>
            <person name="Jogler C."/>
        </authorList>
    </citation>
    <scope>NUCLEOTIDE SEQUENCE [LARGE SCALE GENOMIC DNA]</scope>
    <source>
        <strain evidence="1 2">KS4</strain>
    </source>
</reference>
<sequence>MKKSGMIMISGAALILGLLLILNVKSEAHPHKQMLSKAGEYTGAATAYPVHDERNWEEGEMYFEEEFGPLEDMLEYMEFVSGMFDVADQYSTVAESPTKSAIMAVLMAEDSFESPGEYAAFLEGLLPEVDSTAVSRAIRLRIADIVKEDMTEASMKKSRTYLKDLILMK</sequence>